<evidence type="ECO:0000256" key="1">
    <source>
        <dbReference type="SAM" id="MobiDB-lite"/>
    </source>
</evidence>
<feature type="compositionally biased region" description="Polar residues" evidence="1">
    <location>
        <begin position="214"/>
        <end position="225"/>
    </location>
</feature>
<sequence>MTKYIDLESYRLFGIELKDFTIGRMSSGKFLVRLKRSRNFRASGPRESHYPEQLTTPAFSGSDYFKDANFICHIDYFRHCKANHFQKKPLPRPVERRGLTYRRAQYLIDQYKRLKREWKKTEATDRFWEQVLAEELSRRDELNHKRQLVAVHENVVDQLEDTYQFYSKRTRLSNARDLGKVIDRVGDEDQETAASDISGSGANDLGDENELYSPIQNPDLPQNISELELPSSDPMDPSIHTDYFSDGSLENLSPVGICRLVGPGTRTSVLTGDSLHHKDDTCVSTALMSYRRRQVEDESFLQDYQIKEILSLNFVFFDPLIRDLQEEQLAQWRRSLGDDDKAFMVDLTEACCQQEPEVALRTLYSLGAKHDFITSPLFLAAQSLMSTSALWADTVLVQDNEDSFIERFFKPLMNAFFGQTRDVLKTGYVDAGELLYPDVMLSISTPQHTVLVGEVKKLNASDHECHRDRVKLFIEMKRCLDGLLDYGVDGPVVGILAQRHRVEVWSMTLPYEALYVATHLGSFDLILSRYYFGAFLALTPPLLAAKAAIQDTLTRLSQGRSRSSLRAEWRRGAYHYQSLILKDDALIVQEARALKKENQNSRKYVIEHPKDEGI</sequence>
<keyword evidence="3" id="KW-1185">Reference proteome</keyword>
<protein>
    <submittedName>
        <fullName evidence="2">Uncharacterized protein</fullName>
    </submittedName>
</protein>
<gene>
    <name evidence="2" type="ORF">BGZ65_001941</name>
</gene>
<dbReference type="EMBL" id="JAAAHW010000372">
    <property type="protein sequence ID" value="KAG0003175.1"/>
    <property type="molecule type" value="Genomic_DNA"/>
</dbReference>
<accession>A0A9P6MIP8</accession>
<reference evidence="2" key="1">
    <citation type="journal article" date="2020" name="Fungal Divers.">
        <title>Resolving the Mortierellaceae phylogeny through synthesis of multi-gene phylogenetics and phylogenomics.</title>
        <authorList>
            <person name="Vandepol N."/>
            <person name="Liber J."/>
            <person name="Desiro A."/>
            <person name="Na H."/>
            <person name="Kennedy M."/>
            <person name="Barry K."/>
            <person name="Grigoriev I.V."/>
            <person name="Miller A.N."/>
            <person name="O'Donnell K."/>
            <person name="Stajich J.E."/>
            <person name="Bonito G."/>
        </authorList>
    </citation>
    <scope>NUCLEOTIDE SEQUENCE</scope>
    <source>
        <strain evidence="2">MES-2147</strain>
    </source>
</reference>
<proteinExistence type="predicted"/>
<feature type="compositionally biased region" description="Polar residues" evidence="1">
    <location>
        <begin position="192"/>
        <end position="201"/>
    </location>
</feature>
<evidence type="ECO:0000313" key="3">
    <source>
        <dbReference type="Proteomes" id="UP000749646"/>
    </source>
</evidence>
<dbReference type="Proteomes" id="UP000749646">
    <property type="component" value="Unassembled WGS sequence"/>
</dbReference>
<dbReference type="OrthoDB" id="2439449at2759"/>
<comment type="caution">
    <text evidence="2">The sequence shown here is derived from an EMBL/GenBank/DDBJ whole genome shotgun (WGS) entry which is preliminary data.</text>
</comment>
<name>A0A9P6MIP8_9FUNG</name>
<evidence type="ECO:0000313" key="2">
    <source>
        <dbReference type="EMBL" id="KAG0003175.1"/>
    </source>
</evidence>
<dbReference type="AlphaFoldDB" id="A0A9P6MIP8"/>
<feature type="region of interest" description="Disordered" evidence="1">
    <location>
        <begin position="186"/>
        <end position="236"/>
    </location>
</feature>
<organism evidence="2 3">
    <name type="scientific">Modicella reniformis</name>
    <dbReference type="NCBI Taxonomy" id="1440133"/>
    <lineage>
        <taxon>Eukaryota</taxon>
        <taxon>Fungi</taxon>
        <taxon>Fungi incertae sedis</taxon>
        <taxon>Mucoromycota</taxon>
        <taxon>Mortierellomycotina</taxon>
        <taxon>Mortierellomycetes</taxon>
        <taxon>Mortierellales</taxon>
        <taxon>Mortierellaceae</taxon>
        <taxon>Modicella</taxon>
    </lineage>
</organism>